<dbReference type="SUPFAM" id="SSF55103">
    <property type="entry name" value="FAD-linked oxidases, C-terminal domain"/>
    <property type="match status" value="1"/>
</dbReference>
<evidence type="ECO:0000256" key="1">
    <source>
        <dbReference type="ARBA" id="ARBA00001974"/>
    </source>
</evidence>
<dbReference type="Gene3D" id="3.30.465.10">
    <property type="match status" value="1"/>
</dbReference>
<dbReference type="SUPFAM" id="SSF56176">
    <property type="entry name" value="FAD-binding/transporter-associated domain-like"/>
    <property type="match status" value="1"/>
</dbReference>
<dbReference type="InterPro" id="IPR016164">
    <property type="entry name" value="FAD-linked_Oxase-like_C"/>
</dbReference>
<dbReference type="InterPro" id="IPR016169">
    <property type="entry name" value="FAD-bd_PCMH_sub2"/>
</dbReference>
<dbReference type="PROSITE" id="PS51387">
    <property type="entry name" value="FAD_PCMH"/>
    <property type="match status" value="1"/>
</dbReference>
<evidence type="ECO:0000313" key="8">
    <source>
        <dbReference type="Proteomes" id="UP001150924"/>
    </source>
</evidence>
<feature type="domain" description="FAD-binding PCMH-type" evidence="6">
    <location>
        <begin position="42"/>
        <end position="212"/>
    </location>
</feature>
<dbReference type="PROSITE" id="PS00862">
    <property type="entry name" value="OX2_COVAL_FAD"/>
    <property type="match status" value="1"/>
</dbReference>
<dbReference type="InterPro" id="IPR016166">
    <property type="entry name" value="FAD-bd_PCMH"/>
</dbReference>
<evidence type="ECO:0000313" key="7">
    <source>
        <dbReference type="EMBL" id="MCY1009399.1"/>
    </source>
</evidence>
<dbReference type="PANTHER" id="PTHR42973">
    <property type="entry name" value="BINDING OXIDOREDUCTASE, PUTATIVE (AFU_ORTHOLOGUE AFUA_1G17690)-RELATED"/>
    <property type="match status" value="1"/>
</dbReference>
<evidence type="ECO:0000256" key="2">
    <source>
        <dbReference type="ARBA" id="ARBA00005466"/>
    </source>
</evidence>
<evidence type="ECO:0000256" key="4">
    <source>
        <dbReference type="ARBA" id="ARBA00022827"/>
    </source>
</evidence>
<dbReference type="InterPro" id="IPR050416">
    <property type="entry name" value="FAD-linked_Oxidoreductase"/>
</dbReference>
<accession>A0A9X3ETY1</accession>
<comment type="similarity">
    <text evidence="2">Belongs to the oxygen-dependent FAD-linked oxidoreductase family.</text>
</comment>
<dbReference type="InterPro" id="IPR012951">
    <property type="entry name" value="BBE"/>
</dbReference>
<dbReference type="GO" id="GO:0071949">
    <property type="term" value="F:FAD binding"/>
    <property type="evidence" value="ECO:0007669"/>
    <property type="project" value="InterPro"/>
</dbReference>
<dbReference type="RefSeq" id="WP_267772065.1">
    <property type="nucleotide sequence ID" value="NZ_JAPNKE010000002.1"/>
</dbReference>
<dbReference type="Proteomes" id="UP001150924">
    <property type="component" value="Unassembled WGS sequence"/>
</dbReference>
<organism evidence="7 8">
    <name type="scientific">Nannocystis pusilla</name>
    <dbReference type="NCBI Taxonomy" id="889268"/>
    <lineage>
        <taxon>Bacteria</taxon>
        <taxon>Pseudomonadati</taxon>
        <taxon>Myxococcota</taxon>
        <taxon>Polyangia</taxon>
        <taxon>Nannocystales</taxon>
        <taxon>Nannocystaceae</taxon>
        <taxon>Nannocystis</taxon>
    </lineage>
</organism>
<comment type="cofactor">
    <cofactor evidence="1">
        <name>FAD</name>
        <dbReference type="ChEBI" id="CHEBI:57692"/>
    </cofactor>
</comment>
<dbReference type="AlphaFoldDB" id="A0A9X3ETY1"/>
<dbReference type="Gene3D" id="3.30.43.10">
    <property type="entry name" value="Uridine Diphospho-n-acetylenolpyruvylglucosamine Reductase, domain 2"/>
    <property type="match status" value="1"/>
</dbReference>
<dbReference type="InterPro" id="IPR006093">
    <property type="entry name" value="Oxy_OxRdtase_FAD_BS"/>
</dbReference>
<dbReference type="PANTHER" id="PTHR42973:SF39">
    <property type="entry name" value="FAD-BINDING PCMH-TYPE DOMAIN-CONTAINING PROTEIN"/>
    <property type="match status" value="1"/>
</dbReference>
<dbReference type="Pfam" id="PF08031">
    <property type="entry name" value="BBE"/>
    <property type="match status" value="1"/>
</dbReference>
<sequence>MPADPRLDPDALAALQAEFRGELVDPAHPRYDAARAVWNARIDRRPALVARCTGVADVVAAVRFARARDLRLAIRGGGHDVAGNAVCDGGLVLDMTGMKGVRVDPARRTVHAQAGLTWNELDRETQVFGLATTGGQCSRTGIVGVGLGGGVGWLMRQHGLTVDNILSVDLVTADGRCLTASADRHPDLFWGLRGGGGNFGVVTGLELRLHPVERMVVGVFMHPAERFAEALRAFQAGAAGEPDEMCSVLLCAEMPAMPTVPPEMRGVLGVIIVASYHGPLAAAEQAFAPLRRFAPATAEMVREVPYTTLQTMFDGGPAASYGYGQCMRSEFFADLSDAAVAVVEDQLRRAPSPMCGFELLHLGGAVARVPEDATAFPRRDAPFFGLFQSTWKDLGDSDRHLRWTADAWQALRPFALGGNYSNYIDDEPQARVAEAFGPAKYARLVDLKRAWDPDNFFRMNKNIRP</sequence>
<comment type="caution">
    <text evidence="7">The sequence shown here is derived from an EMBL/GenBank/DDBJ whole genome shotgun (WGS) entry which is preliminary data.</text>
</comment>
<evidence type="ECO:0000256" key="5">
    <source>
        <dbReference type="ARBA" id="ARBA00023002"/>
    </source>
</evidence>
<dbReference type="Gene3D" id="3.40.462.20">
    <property type="match status" value="1"/>
</dbReference>
<keyword evidence="4" id="KW-0274">FAD</keyword>
<name>A0A9X3ETY1_9BACT</name>
<protein>
    <submittedName>
        <fullName evidence="7">FAD-binding oxidoreductase</fullName>
    </submittedName>
</protein>
<dbReference type="Pfam" id="PF01565">
    <property type="entry name" value="FAD_binding_4"/>
    <property type="match status" value="1"/>
</dbReference>
<dbReference type="EMBL" id="JAPNKE010000002">
    <property type="protein sequence ID" value="MCY1009399.1"/>
    <property type="molecule type" value="Genomic_DNA"/>
</dbReference>
<reference evidence="7" key="1">
    <citation type="submission" date="2022-11" db="EMBL/GenBank/DDBJ databases">
        <title>Minimal conservation of predation-associated metabolite biosynthetic gene clusters underscores biosynthetic potential of Myxococcota including descriptions for ten novel species: Archangium lansinium sp. nov., Myxococcus landrumus sp. nov., Nannocystis bai.</title>
        <authorList>
            <person name="Ahearne A."/>
            <person name="Stevens C."/>
            <person name="Phillips K."/>
        </authorList>
    </citation>
    <scope>NUCLEOTIDE SEQUENCE</scope>
    <source>
        <strain evidence="7">Na p29</strain>
    </source>
</reference>
<dbReference type="InterPro" id="IPR006094">
    <property type="entry name" value="Oxid_FAD_bind_N"/>
</dbReference>
<evidence type="ECO:0000256" key="3">
    <source>
        <dbReference type="ARBA" id="ARBA00022630"/>
    </source>
</evidence>
<dbReference type="InterPro" id="IPR016167">
    <property type="entry name" value="FAD-bd_PCMH_sub1"/>
</dbReference>
<proteinExistence type="inferred from homology"/>
<dbReference type="InterPro" id="IPR036318">
    <property type="entry name" value="FAD-bd_PCMH-like_sf"/>
</dbReference>
<keyword evidence="5" id="KW-0560">Oxidoreductase</keyword>
<gene>
    <name evidence="7" type="ORF">OV079_28325</name>
</gene>
<keyword evidence="8" id="KW-1185">Reference proteome</keyword>
<dbReference type="GO" id="GO:0016491">
    <property type="term" value="F:oxidoreductase activity"/>
    <property type="evidence" value="ECO:0007669"/>
    <property type="project" value="UniProtKB-KW"/>
</dbReference>
<evidence type="ECO:0000259" key="6">
    <source>
        <dbReference type="PROSITE" id="PS51387"/>
    </source>
</evidence>
<keyword evidence="3" id="KW-0285">Flavoprotein</keyword>